<dbReference type="Proteomes" id="UP000585437">
    <property type="component" value="Unassembled WGS sequence"/>
</dbReference>
<dbReference type="AlphaFoldDB" id="A0A7X0MVN0"/>
<comment type="caution">
    <text evidence="2">The sequence shown here is derived from an EMBL/GenBank/DDBJ whole genome shotgun (WGS) entry which is preliminary data.</text>
</comment>
<gene>
    <name evidence="2" type="ORF">F4695_003904</name>
</gene>
<name>A0A7X0MVN0_9HYPH</name>
<feature type="region of interest" description="Disordered" evidence="1">
    <location>
        <begin position="137"/>
        <end position="159"/>
    </location>
</feature>
<evidence type="ECO:0000313" key="2">
    <source>
        <dbReference type="EMBL" id="MBB6510513.1"/>
    </source>
</evidence>
<keyword evidence="3" id="KW-1185">Reference proteome</keyword>
<organism evidence="2 3">
    <name type="scientific">Rhizobium soli</name>
    <dbReference type="NCBI Taxonomy" id="424798"/>
    <lineage>
        <taxon>Bacteria</taxon>
        <taxon>Pseudomonadati</taxon>
        <taxon>Pseudomonadota</taxon>
        <taxon>Alphaproteobacteria</taxon>
        <taxon>Hyphomicrobiales</taxon>
        <taxon>Rhizobiaceae</taxon>
        <taxon>Rhizobium/Agrobacterium group</taxon>
        <taxon>Rhizobium</taxon>
    </lineage>
</organism>
<sequence>MLVGTSDGTTTSDASAFVARPHARRIVRYRSCRPPEVELRLRLGDLANERRRIGYVKQSIYLSAPPAGSTLRGNEHHEQGTTEAAGVNGSFYLVSKQRRLSRCLLRDLSKRGAQGFGVRRIKVRVCAGGALLDANASSTARKRGLGQSEPSPCRTSSPSQYLIHRGEEPVAILSHATQRITVLGRVR</sequence>
<accession>A0A7X0MVN0</accession>
<dbReference type="EMBL" id="JACHBU010000009">
    <property type="protein sequence ID" value="MBB6510513.1"/>
    <property type="molecule type" value="Genomic_DNA"/>
</dbReference>
<evidence type="ECO:0000256" key="1">
    <source>
        <dbReference type="SAM" id="MobiDB-lite"/>
    </source>
</evidence>
<evidence type="ECO:0000313" key="3">
    <source>
        <dbReference type="Proteomes" id="UP000585437"/>
    </source>
</evidence>
<proteinExistence type="predicted"/>
<protein>
    <submittedName>
        <fullName evidence="2">Uncharacterized protein</fullName>
    </submittedName>
</protein>
<feature type="compositionally biased region" description="Polar residues" evidence="1">
    <location>
        <begin position="148"/>
        <end position="159"/>
    </location>
</feature>
<reference evidence="2 3" key="1">
    <citation type="submission" date="2020-08" db="EMBL/GenBank/DDBJ databases">
        <title>The Agave Microbiome: Exploring the role of microbial communities in plant adaptations to desert environments.</title>
        <authorList>
            <person name="Partida-Martinez L.P."/>
        </authorList>
    </citation>
    <scope>NUCLEOTIDE SEQUENCE [LARGE SCALE GENOMIC DNA]</scope>
    <source>
        <strain evidence="2 3">AS3.12</strain>
    </source>
</reference>